<reference evidence="2" key="2">
    <citation type="submission" date="2020-09" db="EMBL/GenBank/DDBJ databases">
        <authorList>
            <person name="Sun Q."/>
            <person name="Kim S."/>
        </authorList>
    </citation>
    <scope>NUCLEOTIDE SEQUENCE</scope>
    <source>
        <strain evidence="2">KCTC 32513</strain>
    </source>
</reference>
<comment type="caution">
    <text evidence="2">The sequence shown here is derived from an EMBL/GenBank/DDBJ whole genome shotgun (WGS) entry which is preliminary data.</text>
</comment>
<dbReference type="InterPro" id="IPR032710">
    <property type="entry name" value="NTF2-like_dom_sf"/>
</dbReference>
<dbReference type="Gene3D" id="3.10.450.50">
    <property type="match status" value="1"/>
</dbReference>
<evidence type="ECO:0000259" key="1">
    <source>
        <dbReference type="Pfam" id="PF13577"/>
    </source>
</evidence>
<dbReference type="AlphaFoldDB" id="A0A8J3CQI0"/>
<dbReference type="Pfam" id="PF13577">
    <property type="entry name" value="SnoaL_4"/>
    <property type="match status" value="1"/>
</dbReference>
<dbReference type="SUPFAM" id="SSF54427">
    <property type="entry name" value="NTF2-like"/>
    <property type="match status" value="1"/>
</dbReference>
<reference evidence="2" key="1">
    <citation type="journal article" date="2014" name="Int. J. Syst. Evol. Microbiol.">
        <title>Complete genome sequence of Corynebacterium casei LMG S-19264T (=DSM 44701T), isolated from a smear-ripened cheese.</title>
        <authorList>
            <consortium name="US DOE Joint Genome Institute (JGI-PGF)"/>
            <person name="Walter F."/>
            <person name="Albersmeier A."/>
            <person name="Kalinowski J."/>
            <person name="Ruckert C."/>
        </authorList>
    </citation>
    <scope>NUCLEOTIDE SEQUENCE</scope>
    <source>
        <strain evidence="2">KCTC 32513</strain>
    </source>
</reference>
<evidence type="ECO:0000313" key="2">
    <source>
        <dbReference type="EMBL" id="GHA86241.1"/>
    </source>
</evidence>
<dbReference type="RefSeq" id="WP_189495426.1">
    <property type="nucleotide sequence ID" value="NZ_BMZH01000002.1"/>
</dbReference>
<organism evidence="2 3">
    <name type="scientific">Algimonas arctica</name>
    <dbReference type="NCBI Taxonomy" id="1479486"/>
    <lineage>
        <taxon>Bacteria</taxon>
        <taxon>Pseudomonadati</taxon>
        <taxon>Pseudomonadota</taxon>
        <taxon>Alphaproteobacteria</taxon>
        <taxon>Maricaulales</taxon>
        <taxon>Robiginitomaculaceae</taxon>
        <taxon>Algimonas</taxon>
    </lineage>
</organism>
<evidence type="ECO:0000313" key="3">
    <source>
        <dbReference type="Proteomes" id="UP000634004"/>
    </source>
</evidence>
<sequence length="178" mass="20650">MARPKSVEELFDRQEIYDLLVDYARGADRGDADLIAQAYHDDAIEDHGGTFLGSANDYVDMLRKVLPKAPRMSHIITNINIELDGDRAYTECYFLTFSRRDTVEDPFDSFTMARVIDRMERRDGVFKIAHRRLVWDWNHEMPLNESWGRGEIAPDPSKLVRGAKKPDDILYGDWLRAK</sequence>
<dbReference type="InterPro" id="IPR037401">
    <property type="entry name" value="SnoaL-like"/>
</dbReference>
<feature type="domain" description="SnoaL-like" evidence="1">
    <location>
        <begin position="9"/>
        <end position="132"/>
    </location>
</feature>
<accession>A0A8J3CQI0</accession>
<dbReference type="EMBL" id="BMZH01000002">
    <property type="protein sequence ID" value="GHA86241.1"/>
    <property type="molecule type" value="Genomic_DNA"/>
</dbReference>
<keyword evidence="3" id="KW-1185">Reference proteome</keyword>
<gene>
    <name evidence="2" type="ORF">GCM10009069_06810</name>
</gene>
<protein>
    <recommendedName>
        <fullName evidence="1">SnoaL-like domain-containing protein</fullName>
    </recommendedName>
</protein>
<proteinExistence type="predicted"/>
<dbReference type="CDD" id="cd00531">
    <property type="entry name" value="NTF2_like"/>
    <property type="match status" value="1"/>
</dbReference>
<name>A0A8J3CQI0_9PROT</name>
<dbReference type="Proteomes" id="UP000634004">
    <property type="component" value="Unassembled WGS sequence"/>
</dbReference>